<accession>A0A4Y7RQ78</accession>
<evidence type="ECO:0008006" key="4">
    <source>
        <dbReference type="Google" id="ProtNLM"/>
    </source>
</evidence>
<evidence type="ECO:0000313" key="2">
    <source>
        <dbReference type="EMBL" id="TEB11164.1"/>
    </source>
</evidence>
<reference evidence="2 3" key="1">
    <citation type="journal article" date="2018" name="Environ. Microbiol.">
        <title>Novel energy conservation strategies and behaviour of Pelotomaculum schinkii driving syntrophic propionate catabolism.</title>
        <authorList>
            <person name="Hidalgo-Ahumada C.A.P."/>
            <person name="Nobu M.K."/>
            <person name="Narihiro T."/>
            <person name="Tamaki H."/>
            <person name="Liu W.T."/>
            <person name="Kamagata Y."/>
            <person name="Stams A.J.M."/>
            <person name="Imachi H."/>
            <person name="Sousa D.Z."/>
        </authorList>
    </citation>
    <scope>NUCLEOTIDE SEQUENCE [LARGE SCALE GENOMIC DNA]</scope>
    <source>
        <strain evidence="2 3">MGP</strain>
    </source>
</reference>
<dbReference type="GO" id="GO:0044780">
    <property type="term" value="P:bacterial-type flagellum assembly"/>
    <property type="evidence" value="ECO:0007669"/>
    <property type="project" value="InterPro"/>
</dbReference>
<gene>
    <name evidence="2" type="ORF">Pmgp_01860</name>
</gene>
<comment type="caution">
    <text evidence="2">The sequence shown here is derived from an EMBL/GenBank/DDBJ whole genome shotgun (WGS) entry which is preliminary data.</text>
</comment>
<protein>
    <recommendedName>
        <fullName evidence="4">FlgN protein</fullName>
    </recommendedName>
</protein>
<sequence>MIDLLVRKKGLMERIINITVEQSKLLTPEKAEDLLATIERKQEYINEISLIDAEVAPLEKEVLYLNGIPVGDGSNKGAKVMLEEVENLRKQMVVILEDTRKLENENLSKISLEHQKLKDEIALLHTKRGTLKAYQGYALQSDGYFIDKKK</sequence>
<name>A0A4Y7RQ78_9FIRM</name>
<keyword evidence="1" id="KW-0175">Coiled coil</keyword>
<dbReference type="Pfam" id="PF05130">
    <property type="entry name" value="FlgN"/>
    <property type="match status" value="1"/>
</dbReference>
<evidence type="ECO:0000313" key="3">
    <source>
        <dbReference type="Proteomes" id="UP000297597"/>
    </source>
</evidence>
<dbReference type="InterPro" id="IPR007809">
    <property type="entry name" value="FlgN-like"/>
</dbReference>
<proteinExistence type="predicted"/>
<dbReference type="EMBL" id="QFFZ01000017">
    <property type="protein sequence ID" value="TEB11164.1"/>
    <property type="molecule type" value="Genomic_DNA"/>
</dbReference>
<keyword evidence="3" id="KW-1185">Reference proteome</keyword>
<dbReference type="Proteomes" id="UP000297597">
    <property type="component" value="Unassembled WGS sequence"/>
</dbReference>
<feature type="coiled-coil region" evidence="1">
    <location>
        <begin position="85"/>
        <end position="120"/>
    </location>
</feature>
<evidence type="ECO:0000256" key="1">
    <source>
        <dbReference type="SAM" id="Coils"/>
    </source>
</evidence>
<organism evidence="2 3">
    <name type="scientific">Pelotomaculum propionicicum</name>
    <dbReference type="NCBI Taxonomy" id="258475"/>
    <lineage>
        <taxon>Bacteria</taxon>
        <taxon>Bacillati</taxon>
        <taxon>Bacillota</taxon>
        <taxon>Clostridia</taxon>
        <taxon>Eubacteriales</taxon>
        <taxon>Desulfotomaculaceae</taxon>
        <taxon>Pelotomaculum</taxon>
    </lineage>
</organism>
<dbReference type="AlphaFoldDB" id="A0A4Y7RQ78"/>